<dbReference type="InterPro" id="IPR036028">
    <property type="entry name" value="SH3-like_dom_sf"/>
</dbReference>
<feature type="domain" description="REM-1" evidence="19">
    <location>
        <begin position="432"/>
        <end position="509"/>
    </location>
</feature>
<evidence type="ECO:0000256" key="16">
    <source>
        <dbReference type="SAM" id="MobiDB-lite"/>
    </source>
</evidence>
<feature type="domain" description="F-BAR" evidence="18">
    <location>
        <begin position="1"/>
        <end position="264"/>
    </location>
</feature>
<evidence type="ECO:0000256" key="14">
    <source>
        <dbReference type="PROSITE-ProRule" id="PRU01077"/>
    </source>
</evidence>
<dbReference type="InterPro" id="IPR001452">
    <property type="entry name" value="SH3_domain"/>
</dbReference>
<feature type="compositionally biased region" description="Polar residues" evidence="16">
    <location>
        <begin position="530"/>
        <end position="554"/>
    </location>
</feature>
<dbReference type="CDD" id="cd12071">
    <property type="entry name" value="SH3_FBP17"/>
    <property type="match status" value="1"/>
</dbReference>
<evidence type="ECO:0000259" key="18">
    <source>
        <dbReference type="PROSITE" id="PS51741"/>
    </source>
</evidence>
<dbReference type="GO" id="GO:0007165">
    <property type="term" value="P:signal transduction"/>
    <property type="evidence" value="ECO:0007669"/>
    <property type="project" value="InterPro"/>
</dbReference>
<evidence type="ECO:0000256" key="12">
    <source>
        <dbReference type="ARBA" id="ARBA00023212"/>
    </source>
</evidence>
<dbReference type="InterPro" id="IPR027267">
    <property type="entry name" value="AH/BAR_dom_sf"/>
</dbReference>
<dbReference type="CDD" id="cd07676">
    <property type="entry name" value="F-BAR_FBP17"/>
    <property type="match status" value="1"/>
</dbReference>
<dbReference type="CDD" id="cd11629">
    <property type="entry name" value="HR1_FBP17"/>
    <property type="match status" value="1"/>
</dbReference>
<feature type="compositionally biased region" description="Pro residues" evidence="16">
    <location>
        <begin position="338"/>
        <end position="347"/>
    </location>
</feature>
<dbReference type="InterPro" id="IPR011072">
    <property type="entry name" value="HR1_rho-bd"/>
</dbReference>
<dbReference type="Pfam" id="PF00611">
    <property type="entry name" value="FCH"/>
    <property type="match status" value="1"/>
</dbReference>
<keyword evidence="20" id="KW-1185">Reference proteome</keyword>
<dbReference type="PROSITE" id="PS51741">
    <property type="entry name" value="F_BAR"/>
    <property type="match status" value="1"/>
</dbReference>
<keyword evidence="5 13" id="KW-0728">SH3 domain</keyword>
<dbReference type="SUPFAM" id="SSF103657">
    <property type="entry name" value="BAR/IMD domain-like"/>
    <property type="match status" value="1"/>
</dbReference>
<evidence type="ECO:0000256" key="3">
    <source>
        <dbReference type="ARBA" id="ARBA00004544"/>
    </source>
</evidence>
<dbReference type="PANTHER" id="PTHR15735">
    <property type="entry name" value="FCH AND DOUBLE SH3 DOMAINS PROTEIN"/>
    <property type="match status" value="1"/>
</dbReference>
<dbReference type="RefSeq" id="XP_035878249.1">
    <property type="nucleotide sequence ID" value="XM_036022356.1"/>
</dbReference>
<protein>
    <submittedName>
        <fullName evidence="21">Formin-binding protein 1 isoform X1</fullName>
    </submittedName>
</protein>
<evidence type="ECO:0000256" key="11">
    <source>
        <dbReference type="ARBA" id="ARBA00023136"/>
    </source>
</evidence>
<accession>A0A7E6DGU1</accession>
<feature type="region of interest" description="Disordered" evidence="16">
    <location>
        <begin position="333"/>
        <end position="367"/>
    </location>
</feature>
<comment type="subcellular location">
    <subcellularLocation>
        <location evidence="1">Cell membrane</location>
    </subcellularLocation>
    <subcellularLocation>
        <location evidence="3">Cytoplasm</location>
        <location evidence="3">Cell cortex</location>
    </subcellularLocation>
    <subcellularLocation>
        <location evidence="2">Cytoplasm</location>
        <location evidence="2">Cytoskeleton</location>
    </subcellularLocation>
</comment>
<reference evidence="21" key="1">
    <citation type="submission" date="2025-08" db="UniProtKB">
        <authorList>
            <consortium name="RefSeq"/>
        </authorList>
    </citation>
    <scope>IDENTIFICATION</scope>
    <source>
        <tissue evidence="21">Muscle</tissue>
    </source>
</reference>
<dbReference type="OrthoDB" id="8783038at2759"/>
<evidence type="ECO:0000259" key="17">
    <source>
        <dbReference type="PROSITE" id="PS50002"/>
    </source>
</evidence>
<keyword evidence="7" id="KW-0963">Cytoplasm</keyword>
<dbReference type="Gene3D" id="1.20.1270.60">
    <property type="entry name" value="Arfaptin homology (AH) domain/BAR domain"/>
    <property type="match status" value="1"/>
</dbReference>
<evidence type="ECO:0000256" key="9">
    <source>
        <dbReference type="ARBA" id="ARBA00023054"/>
    </source>
</evidence>
<dbReference type="GO" id="GO:0008289">
    <property type="term" value="F:lipid binding"/>
    <property type="evidence" value="ECO:0007669"/>
    <property type="project" value="UniProtKB-KW"/>
</dbReference>
<evidence type="ECO:0000313" key="21">
    <source>
        <dbReference type="RefSeq" id="XP_035878249.1"/>
    </source>
</evidence>
<feature type="region of interest" description="Disordered" evidence="16">
    <location>
        <begin position="294"/>
        <end position="315"/>
    </location>
</feature>
<dbReference type="GO" id="GO:0005886">
    <property type="term" value="C:plasma membrane"/>
    <property type="evidence" value="ECO:0007669"/>
    <property type="project" value="UniProtKB-SubCell"/>
</dbReference>
<dbReference type="GeneID" id="114507750"/>
<feature type="domain" description="SH3" evidence="17">
    <location>
        <begin position="579"/>
        <end position="640"/>
    </location>
</feature>
<dbReference type="InParanoid" id="A0A7E6DGU1"/>
<dbReference type="InterPro" id="IPR031160">
    <property type="entry name" value="F_BAR_dom"/>
</dbReference>
<dbReference type="SMART" id="SM00326">
    <property type="entry name" value="SH3"/>
    <property type="match status" value="1"/>
</dbReference>
<dbReference type="FunFam" id="2.30.30.40:FF:000017">
    <property type="entry name" value="Formin-binding protein 1-like isoform 1"/>
    <property type="match status" value="1"/>
</dbReference>
<feature type="coiled-coil region" evidence="15">
    <location>
        <begin position="155"/>
        <end position="186"/>
    </location>
</feature>
<dbReference type="AlphaFoldDB" id="A0A7E6DGU1"/>
<evidence type="ECO:0000256" key="15">
    <source>
        <dbReference type="SAM" id="Coils"/>
    </source>
</evidence>
<keyword evidence="9 14" id="KW-0175">Coiled coil</keyword>
<sequence length="650" mass="74821">MSWGTELWDQFDNLEKHTQWGIDILEKYIKFVKERTEIELSYAKQLRNLSKKYQPKKNSKEEEEYRYTACQAFLSTLNEMNDYAGQHEVISENLTSKIIAGLARYVQELKQERKSHFHDGRKAQQHIETCWKQLESSKRRFERDCKEADRAQQYFEKMDADINVTKADVEKARQQAQLRHQMAEDSKADYSSILQKFNHEQREYYYTHIPTIFQQIQEMEERRIVRLGESMKTYAEVDRQVTPIIGKCLDGIVKAAEAIDQKNDSQLVIEAYKSGFEPPGDIEFEDYTQPMKRTVSENSLSNSRGEGKAEPKFGGKAKGKLWPFIKKNKLMSLLTSPHQPPPPPPASASPSAVPNGPQSPKQPKEPLSHRFNEFMTSKPKIHCFRSLKRGTQSFCVHKELTKRTIGKPTYAFEARDYVLSLKLGSTPEDFSNLPPEQRRKKLQQKVDELNKDIQKEVDQRDAITKMKDVYLKNPQMGDPASLDHKLAEVNQNIEKLRLEAQKFEAWLAEVEGRLPARGEQARRQSGLYDAQSTPTVNNCAQARESSPDGSYTEEQSQESEVKVPALDFDDEFDDEEPLPAIGTCKALYTFDGQNEGTISVVEGETLYVIEEDKGDGWTRIRRSEDEEGYVPTSYVEVYLDKNAKGAKTYI</sequence>
<dbReference type="PROSITE" id="PS51860">
    <property type="entry name" value="REM_1"/>
    <property type="match status" value="1"/>
</dbReference>
<dbReference type="InterPro" id="IPR037449">
    <property type="entry name" value="FNBP1_F-BAR"/>
</dbReference>
<dbReference type="InterPro" id="IPR057870">
    <property type="entry name" value="HR1_TOCA"/>
</dbReference>
<proteinExistence type="inferred from homology"/>
<dbReference type="Gene3D" id="2.30.30.40">
    <property type="entry name" value="SH3 Domains"/>
    <property type="match status" value="1"/>
</dbReference>
<keyword evidence="8" id="KW-0254">Endocytosis</keyword>
<dbReference type="GO" id="GO:0006897">
    <property type="term" value="P:endocytosis"/>
    <property type="evidence" value="ECO:0007669"/>
    <property type="project" value="UniProtKB-KW"/>
</dbReference>
<feature type="region of interest" description="Disordered" evidence="16">
    <location>
        <begin position="521"/>
        <end position="561"/>
    </location>
</feature>
<dbReference type="InterPro" id="IPR035492">
    <property type="entry name" value="FNBP1_SH3"/>
</dbReference>
<keyword evidence="6" id="KW-1003">Cell membrane</keyword>
<evidence type="ECO:0000256" key="5">
    <source>
        <dbReference type="ARBA" id="ARBA00022443"/>
    </source>
</evidence>
<keyword evidence="12" id="KW-0206">Cytoskeleton</keyword>
<dbReference type="Proteomes" id="UP000504628">
    <property type="component" value="Chromosome 3"/>
</dbReference>
<organism evidence="20 21">
    <name type="scientific">Phyllostomus discolor</name>
    <name type="common">pale spear-nosed bat</name>
    <dbReference type="NCBI Taxonomy" id="89673"/>
    <lineage>
        <taxon>Eukaryota</taxon>
        <taxon>Metazoa</taxon>
        <taxon>Chordata</taxon>
        <taxon>Craniata</taxon>
        <taxon>Vertebrata</taxon>
        <taxon>Euteleostomi</taxon>
        <taxon>Mammalia</taxon>
        <taxon>Eutheria</taxon>
        <taxon>Laurasiatheria</taxon>
        <taxon>Chiroptera</taxon>
        <taxon>Yangochiroptera</taxon>
        <taxon>Phyllostomidae</taxon>
        <taxon>Phyllostominae</taxon>
        <taxon>Phyllostomus</taxon>
    </lineage>
</organism>
<comment type="similarity">
    <text evidence="4">Belongs to the FNBP1 family.</text>
</comment>
<evidence type="ECO:0000256" key="8">
    <source>
        <dbReference type="ARBA" id="ARBA00022583"/>
    </source>
</evidence>
<evidence type="ECO:0000256" key="2">
    <source>
        <dbReference type="ARBA" id="ARBA00004245"/>
    </source>
</evidence>
<evidence type="ECO:0000256" key="10">
    <source>
        <dbReference type="ARBA" id="ARBA00023121"/>
    </source>
</evidence>
<dbReference type="FunFam" id="1.20.1270.60:FF:000002">
    <property type="entry name" value="Formin-binding protein 1-like isoform 1"/>
    <property type="match status" value="1"/>
</dbReference>
<evidence type="ECO:0000256" key="7">
    <source>
        <dbReference type="ARBA" id="ARBA00022490"/>
    </source>
</evidence>
<dbReference type="Gene3D" id="6.10.140.470">
    <property type="match status" value="1"/>
</dbReference>
<dbReference type="GO" id="GO:0005856">
    <property type="term" value="C:cytoskeleton"/>
    <property type="evidence" value="ECO:0007669"/>
    <property type="project" value="UniProtKB-SubCell"/>
</dbReference>
<keyword evidence="11" id="KW-0472">Membrane</keyword>
<dbReference type="InterPro" id="IPR001060">
    <property type="entry name" value="FCH_dom"/>
</dbReference>
<dbReference type="PROSITE" id="PS50002">
    <property type="entry name" value="SH3"/>
    <property type="match status" value="1"/>
</dbReference>
<dbReference type="SUPFAM" id="SSF50044">
    <property type="entry name" value="SH3-domain"/>
    <property type="match status" value="1"/>
</dbReference>
<evidence type="ECO:0000256" key="6">
    <source>
        <dbReference type="ARBA" id="ARBA00022475"/>
    </source>
</evidence>
<evidence type="ECO:0000256" key="1">
    <source>
        <dbReference type="ARBA" id="ARBA00004236"/>
    </source>
</evidence>
<dbReference type="SMART" id="SM00055">
    <property type="entry name" value="FCH"/>
    <property type="match status" value="1"/>
</dbReference>
<evidence type="ECO:0000313" key="20">
    <source>
        <dbReference type="Proteomes" id="UP000504628"/>
    </source>
</evidence>
<dbReference type="PANTHER" id="PTHR15735:SF13">
    <property type="entry name" value="FORMIN-BINDING PROTEIN 1"/>
    <property type="match status" value="1"/>
</dbReference>
<dbReference type="GO" id="GO:0005938">
    <property type="term" value="C:cell cortex"/>
    <property type="evidence" value="ECO:0007669"/>
    <property type="project" value="UniProtKB-SubCell"/>
</dbReference>
<evidence type="ECO:0000256" key="13">
    <source>
        <dbReference type="PROSITE-ProRule" id="PRU00192"/>
    </source>
</evidence>
<evidence type="ECO:0000256" key="4">
    <source>
        <dbReference type="ARBA" id="ARBA00009426"/>
    </source>
</evidence>
<name>A0A7E6DGU1_9CHIR</name>
<dbReference type="Pfam" id="PF00018">
    <property type="entry name" value="SH3_1"/>
    <property type="match status" value="1"/>
</dbReference>
<keyword evidence="10" id="KW-0446">Lipid-binding</keyword>
<dbReference type="CTD" id="23048"/>
<evidence type="ECO:0000259" key="19">
    <source>
        <dbReference type="PROSITE" id="PS51860"/>
    </source>
</evidence>
<gene>
    <name evidence="21" type="primary">FNBP1</name>
</gene>
<dbReference type="Pfam" id="PF25610">
    <property type="entry name" value="HR1_TOCA"/>
    <property type="match status" value="1"/>
</dbReference>